<evidence type="ECO:0000313" key="3">
    <source>
        <dbReference type="Proteomes" id="UP000254545"/>
    </source>
</evidence>
<dbReference type="Gene3D" id="3.40.50.300">
    <property type="entry name" value="P-loop containing nucleotide triphosphate hydrolases"/>
    <property type="match status" value="1"/>
</dbReference>
<sequence>MPQKFGLYEDLTVMENLTLYADLRSVTGEARKKIFDRLLEFTSLGPFTERLAGKLSGGMKQKLGLACTLVGDPKVLLLDEPGVGVDPISRRELWQMVHELAGDGMLILWSTSYLDEAEQCRRRAADERRQTALPRVSRRR</sequence>
<evidence type="ECO:0000313" key="2">
    <source>
        <dbReference type="EMBL" id="STS89339.1"/>
    </source>
</evidence>
<evidence type="ECO:0000259" key="1">
    <source>
        <dbReference type="Pfam" id="PF00005"/>
    </source>
</evidence>
<protein>
    <submittedName>
        <fullName evidence="2">ABC transporter multidrug efflux pump</fullName>
    </submittedName>
</protein>
<comment type="caution">
    <text evidence="2">The sequence shown here is derived from an EMBL/GenBank/DDBJ whole genome shotgun (WGS) entry which is preliminary data.</text>
</comment>
<accession>A0A7H4MG89</accession>
<proteinExistence type="predicted"/>
<dbReference type="AlphaFoldDB" id="A0A7H4MG89"/>
<gene>
    <name evidence="2" type="primary">ybhF_5</name>
    <name evidence="2" type="ORF">NCTC9177_03219</name>
</gene>
<dbReference type="PANTHER" id="PTHR43038:SF3">
    <property type="entry name" value="ABC TRANSPORTER G FAMILY MEMBER 20 ISOFORM X1"/>
    <property type="match status" value="1"/>
</dbReference>
<dbReference type="Pfam" id="PF00005">
    <property type="entry name" value="ABC_tran"/>
    <property type="match status" value="1"/>
</dbReference>
<dbReference type="InterPro" id="IPR027417">
    <property type="entry name" value="P-loop_NTPase"/>
</dbReference>
<reference evidence="2 3" key="1">
    <citation type="submission" date="2018-06" db="EMBL/GenBank/DDBJ databases">
        <authorList>
            <consortium name="Pathogen Informatics"/>
            <person name="Doyle S."/>
        </authorList>
    </citation>
    <scope>NUCLEOTIDE SEQUENCE [LARGE SCALE GENOMIC DNA]</scope>
    <source>
        <strain evidence="2 3">NCTC9177</strain>
    </source>
</reference>
<dbReference type="InterPro" id="IPR003439">
    <property type="entry name" value="ABC_transporter-like_ATP-bd"/>
</dbReference>
<organism evidence="2 3">
    <name type="scientific">Klebsiella variicola</name>
    <dbReference type="NCBI Taxonomy" id="244366"/>
    <lineage>
        <taxon>Bacteria</taxon>
        <taxon>Pseudomonadati</taxon>
        <taxon>Pseudomonadota</taxon>
        <taxon>Gammaproteobacteria</taxon>
        <taxon>Enterobacterales</taxon>
        <taxon>Enterobacteriaceae</taxon>
        <taxon>Klebsiella/Raoultella group</taxon>
        <taxon>Klebsiella</taxon>
        <taxon>Klebsiella pneumoniae complex</taxon>
    </lineage>
</organism>
<dbReference type="GO" id="GO:0016887">
    <property type="term" value="F:ATP hydrolysis activity"/>
    <property type="evidence" value="ECO:0007669"/>
    <property type="project" value="InterPro"/>
</dbReference>
<dbReference type="EMBL" id="UGKR01000003">
    <property type="protein sequence ID" value="STS89339.1"/>
    <property type="molecule type" value="Genomic_DNA"/>
</dbReference>
<dbReference type="Proteomes" id="UP000254545">
    <property type="component" value="Unassembled WGS sequence"/>
</dbReference>
<dbReference type="GO" id="GO:0005524">
    <property type="term" value="F:ATP binding"/>
    <property type="evidence" value="ECO:0007669"/>
    <property type="project" value="InterPro"/>
</dbReference>
<dbReference type="SUPFAM" id="SSF52540">
    <property type="entry name" value="P-loop containing nucleoside triphosphate hydrolases"/>
    <property type="match status" value="1"/>
</dbReference>
<feature type="domain" description="ABC transporter" evidence="1">
    <location>
        <begin position="2"/>
        <end position="81"/>
    </location>
</feature>
<name>A0A7H4MG89_KLEVA</name>
<dbReference type="PANTHER" id="PTHR43038">
    <property type="entry name" value="ATP-BINDING CASSETTE, SUB-FAMILY H, MEMBER 1"/>
    <property type="match status" value="1"/>
</dbReference>